<organism evidence="1">
    <name type="scientific">Echinococcus granulosus</name>
    <name type="common">Hydatid tapeworm</name>
    <dbReference type="NCBI Taxonomy" id="6210"/>
    <lineage>
        <taxon>Eukaryota</taxon>
        <taxon>Metazoa</taxon>
        <taxon>Spiralia</taxon>
        <taxon>Lophotrochozoa</taxon>
        <taxon>Platyhelminthes</taxon>
        <taxon>Cestoda</taxon>
        <taxon>Eucestoda</taxon>
        <taxon>Cyclophyllidea</taxon>
        <taxon>Taeniidae</taxon>
        <taxon>Echinococcus</taxon>
        <taxon>Echinococcus granulosus group</taxon>
    </lineage>
</organism>
<gene>
    <name evidence="1" type="ORF">EgrG_000466600</name>
</gene>
<dbReference type="WBParaSite" id="EgrG_000466600">
    <property type="protein sequence ID" value="EgrG_000466600"/>
    <property type="gene ID" value="EgrG_000466600"/>
</dbReference>
<dbReference type="Proteomes" id="UP000492820">
    <property type="component" value="Unassembled WGS sequence"/>
</dbReference>
<reference evidence="1 2" key="1">
    <citation type="journal article" date="2013" name="Nature">
        <title>The genomes of four tapeworm species reveal adaptations to parasitism.</title>
        <authorList>
            <person name="Tsai I.J."/>
            <person name="Zarowiecki M."/>
            <person name="Holroyd N."/>
            <person name="Garciarrubio A."/>
            <person name="Sanchez-Flores A."/>
            <person name="Brooks K.L."/>
            <person name="Tracey A."/>
            <person name="Bobes R.J."/>
            <person name="Fragoso G."/>
            <person name="Sciutto E."/>
            <person name="Aslett M."/>
            <person name="Beasley H."/>
            <person name="Bennett H.M."/>
            <person name="Cai J."/>
            <person name="Camicia F."/>
            <person name="Clark R."/>
            <person name="Cucher M."/>
            <person name="De Silva N."/>
            <person name="Day T.A."/>
            <person name="Deplazes P."/>
            <person name="Estrada K."/>
            <person name="Fernandez C."/>
            <person name="Holland P.W."/>
            <person name="Hou J."/>
            <person name="Hu S."/>
            <person name="Huckvale T."/>
            <person name="Hung S.S."/>
            <person name="Kamenetzky L."/>
            <person name="Keane J.A."/>
            <person name="Kiss F."/>
            <person name="Koziol U."/>
            <person name="Lambert O."/>
            <person name="Liu K."/>
            <person name="Luo X."/>
            <person name="Luo Y."/>
            <person name="Macchiaroli N."/>
            <person name="Nichol S."/>
            <person name="Paps J."/>
            <person name="Parkinson J."/>
            <person name="Pouchkina-Stantcheva N."/>
            <person name="Riddiford N."/>
            <person name="Rosenzvit M."/>
            <person name="Salinas G."/>
            <person name="Wasmuth J.D."/>
            <person name="Zamanian M."/>
            <person name="Zheng Y."/>
            <person name="Cai X."/>
            <person name="Soberon X."/>
            <person name="Olson P.D."/>
            <person name="Laclette J.P."/>
            <person name="Brehm K."/>
            <person name="Berriman M."/>
            <person name="Garciarrubio A."/>
            <person name="Bobes R.J."/>
            <person name="Fragoso G."/>
            <person name="Sanchez-Flores A."/>
            <person name="Estrada K."/>
            <person name="Cevallos M.A."/>
            <person name="Morett E."/>
            <person name="Gonzalez V."/>
            <person name="Portillo T."/>
            <person name="Ochoa-Leyva A."/>
            <person name="Jose M.V."/>
            <person name="Sciutto E."/>
            <person name="Landa A."/>
            <person name="Jimenez L."/>
            <person name="Valdes V."/>
            <person name="Carrero J.C."/>
            <person name="Larralde C."/>
            <person name="Morales-Montor J."/>
            <person name="Limon-Lason J."/>
            <person name="Soberon X."/>
            <person name="Laclette J.P."/>
        </authorList>
    </citation>
    <scope>NUCLEOTIDE SEQUENCE [LARGE SCALE GENOMIC DNA]</scope>
</reference>
<sequence length="117" mass="13080">MIPSFSPKWRICLNLLCYSTFSWRLLPYPSPLLCLESASLTPEPEYGANLGSISRCCLLLVLPPVSPPIRPSIYLPEVSMQLATPSYSFYFVRGSNKGVTRDLWLCTSFIGVQGFVL</sequence>
<reference evidence="1" key="2">
    <citation type="submission" date="2014-06" db="EMBL/GenBank/DDBJ databases">
        <authorList>
            <person name="Aslett M."/>
        </authorList>
    </citation>
    <scope>NUCLEOTIDE SEQUENCE</scope>
</reference>
<dbReference type="EMBL" id="LK028579">
    <property type="protein sequence ID" value="CDS19365.1"/>
    <property type="molecule type" value="Genomic_DNA"/>
</dbReference>
<reference evidence="3" key="3">
    <citation type="submission" date="2020-10" db="UniProtKB">
        <authorList>
            <consortium name="WormBaseParasite"/>
        </authorList>
    </citation>
    <scope>IDENTIFICATION</scope>
</reference>
<evidence type="ECO:0000313" key="1">
    <source>
        <dbReference type="EMBL" id="CDS19365.1"/>
    </source>
</evidence>
<protein>
    <submittedName>
        <fullName evidence="1 3">Expressed protein</fullName>
    </submittedName>
</protein>
<proteinExistence type="predicted"/>
<evidence type="ECO:0000313" key="3">
    <source>
        <dbReference type="WBParaSite" id="EgrG_000466600"/>
    </source>
</evidence>
<accession>A0A068WH04</accession>
<dbReference type="AlphaFoldDB" id="A0A068WH04"/>
<name>A0A068WH04_ECHGR</name>
<evidence type="ECO:0000313" key="2">
    <source>
        <dbReference type="Proteomes" id="UP000492820"/>
    </source>
</evidence>